<dbReference type="OrthoDB" id="2588322at2759"/>
<protein>
    <recommendedName>
        <fullName evidence="3">AttH domain-containing protein</fullName>
    </recommendedName>
</protein>
<keyword evidence="2" id="KW-1185">Reference proteome</keyword>
<dbReference type="InterPro" id="IPR021243">
    <property type="entry name" value="DUF2804"/>
</dbReference>
<comment type="caution">
    <text evidence="1">The sequence shown here is derived from an EMBL/GenBank/DDBJ whole genome shotgun (WGS) entry which is preliminary data.</text>
</comment>
<accession>A0A1R2CF04</accession>
<reference evidence="1 2" key="1">
    <citation type="submission" date="2016-11" db="EMBL/GenBank/DDBJ databases">
        <title>The macronuclear genome of Stentor coeruleus: a giant cell with tiny introns.</title>
        <authorList>
            <person name="Slabodnick M."/>
            <person name="Ruby J.G."/>
            <person name="Reiff S.B."/>
            <person name="Swart E.C."/>
            <person name="Gosai S."/>
            <person name="Prabakaran S."/>
            <person name="Witkowska E."/>
            <person name="Larue G.E."/>
            <person name="Fisher S."/>
            <person name="Freeman R.M."/>
            <person name="Gunawardena J."/>
            <person name="Chu W."/>
            <person name="Stover N.A."/>
            <person name="Gregory B.D."/>
            <person name="Nowacki M."/>
            <person name="Derisi J."/>
            <person name="Roy S.W."/>
            <person name="Marshall W.F."/>
            <person name="Sood P."/>
        </authorList>
    </citation>
    <scope>NUCLEOTIDE SEQUENCE [LARGE SCALE GENOMIC DNA]</scope>
    <source>
        <strain evidence="1">WM001</strain>
    </source>
</reference>
<name>A0A1R2CF04_9CILI</name>
<evidence type="ECO:0000313" key="1">
    <source>
        <dbReference type="EMBL" id="OMJ87594.1"/>
    </source>
</evidence>
<dbReference type="PANTHER" id="PTHR35868">
    <property type="entry name" value="DUF2804 DOMAIN-CONTAINING PROTEIN-RELATED"/>
    <property type="match status" value="1"/>
</dbReference>
<dbReference type="Proteomes" id="UP000187209">
    <property type="component" value="Unassembled WGS sequence"/>
</dbReference>
<dbReference type="EMBL" id="MPUH01000173">
    <property type="protein sequence ID" value="OMJ87594.1"/>
    <property type="molecule type" value="Genomic_DNA"/>
</dbReference>
<sequence length="372" mass="43282">MKFLLTIGISIVLIPLLIEYFLLIPNYQPLTKSLPQTKILESSGLILSDSGTLRYSGYQTSNPLKWNPSSTILQSFRLKQWDFYGFYSKNLTLCIALADIGYIKNVFITVYNGKTEPMTYDKLIFPWEKVQMSQGPEEGDSFYYSDDFIINFANNKGGVKKIFARSKEVDLDLILRKRSGQEEMAYYGAFNKDMSQFAYTNKAYNYIVDGNVRIGNDNVRVNDLLAMMDWTRGIWPYQGGWKWMSGMGRYDGKDISINLGEISYEREFNQATDDCVYINEHVIKLGNVNMNQDPDNDNIWHIYTINSKPTPNYSSFQGTFTVSKIFNKQVNFWLIQSYLYQHFGEIEGTLTTTHETLYFKIQGIFERHFTRW</sequence>
<proteinExistence type="predicted"/>
<gene>
    <name evidence="1" type="ORF">SteCoe_10686</name>
</gene>
<dbReference type="Pfam" id="PF10974">
    <property type="entry name" value="DUF2804"/>
    <property type="match status" value="1"/>
</dbReference>
<dbReference type="PANTHER" id="PTHR35868:SF3">
    <property type="entry name" value="DUF2804 DOMAIN-CONTAINING PROTEIN"/>
    <property type="match status" value="1"/>
</dbReference>
<dbReference type="AlphaFoldDB" id="A0A1R2CF04"/>
<evidence type="ECO:0008006" key="3">
    <source>
        <dbReference type="Google" id="ProtNLM"/>
    </source>
</evidence>
<organism evidence="1 2">
    <name type="scientific">Stentor coeruleus</name>
    <dbReference type="NCBI Taxonomy" id="5963"/>
    <lineage>
        <taxon>Eukaryota</taxon>
        <taxon>Sar</taxon>
        <taxon>Alveolata</taxon>
        <taxon>Ciliophora</taxon>
        <taxon>Postciliodesmatophora</taxon>
        <taxon>Heterotrichea</taxon>
        <taxon>Heterotrichida</taxon>
        <taxon>Stentoridae</taxon>
        <taxon>Stentor</taxon>
    </lineage>
</organism>
<evidence type="ECO:0000313" key="2">
    <source>
        <dbReference type="Proteomes" id="UP000187209"/>
    </source>
</evidence>